<dbReference type="eggNOG" id="ENOG502ZBTT">
    <property type="taxonomic scope" value="Bacteria"/>
</dbReference>
<dbReference type="AlphaFoldDB" id="A0A1G4VSM9"/>
<protein>
    <recommendedName>
        <fullName evidence="3">Apyrase</fullName>
    </recommendedName>
</protein>
<evidence type="ECO:0000313" key="2">
    <source>
        <dbReference type="Proteomes" id="UP000182124"/>
    </source>
</evidence>
<dbReference type="Proteomes" id="UP000182124">
    <property type="component" value="Unassembled WGS sequence"/>
</dbReference>
<dbReference type="InterPro" id="IPR011043">
    <property type="entry name" value="Gal_Oxase/kelch_b-propeller"/>
</dbReference>
<reference evidence="1 2" key="1">
    <citation type="submission" date="2016-10" db="EMBL/GenBank/DDBJ databases">
        <authorList>
            <person name="de Groot N.N."/>
        </authorList>
    </citation>
    <scope>NUCLEOTIDE SEQUENCE [LARGE SCALE GENOMIC DNA]</scope>
    <source>
        <strain evidence="1 2">CGMCC 1.3801</strain>
    </source>
</reference>
<accession>A0A1G4VSM9</accession>
<name>A0A1G4VSM9_9FLAO</name>
<dbReference type="Pfam" id="PF22000">
    <property type="entry name" value="DUF6929"/>
    <property type="match status" value="1"/>
</dbReference>
<gene>
    <name evidence="1" type="ORF">SAMN02927925_01595</name>
</gene>
<evidence type="ECO:0008006" key="3">
    <source>
        <dbReference type="Google" id="ProtNLM"/>
    </source>
</evidence>
<sequence length="277" mass="31244">MHKFTLEILFQIIGIGSASGLIYKDNQLFIIGDNSSYLYEYRIDNKELKRHPLTENPSENIPKKEKPDFEAVTEFDGKIYVFGSGSTEKRNKMVTLDAKSKEIIATTDLSDLYLAMQSFAELPQDDLNIEGAAFNGTEWFFFNRGNGVKGKNIVFTVQGKNLTEEFNIIATEFKLPKLKGIRSSFTDAVTVGNKMYFLATAENTDSTYNDGEVLGSIIGCIDLSKMKIDFTKKITDTQKFEGLTLFQETEKEITFLLCEDNDTEELNAGIFKLGIKK</sequence>
<dbReference type="STRING" id="329186.SAMN02927925_01595"/>
<dbReference type="EMBL" id="FMTY01000003">
    <property type="protein sequence ID" value="SCX10570.1"/>
    <property type="molecule type" value="Genomic_DNA"/>
</dbReference>
<dbReference type="InterPro" id="IPR053851">
    <property type="entry name" value="DUF6929"/>
</dbReference>
<dbReference type="RefSeq" id="WP_023577106.1">
    <property type="nucleotide sequence ID" value="NZ_CBCSBQ010000002.1"/>
</dbReference>
<dbReference type="SUPFAM" id="SSF50965">
    <property type="entry name" value="Galactose oxidase, central domain"/>
    <property type="match status" value="1"/>
</dbReference>
<proteinExistence type="predicted"/>
<organism evidence="1 2">
    <name type="scientific">Flavobacterium saliperosum</name>
    <dbReference type="NCBI Taxonomy" id="329186"/>
    <lineage>
        <taxon>Bacteria</taxon>
        <taxon>Pseudomonadati</taxon>
        <taxon>Bacteroidota</taxon>
        <taxon>Flavobacteriia</taxon>
        <taxon>Flavobacteriales</taxon>
        <taxon>Flavobacteriaceae</taxon>
        <taxon>Flavobacterium</taxon>
    </lineage>
</organism>
<evidence type="ECO:0000313" key="1">
    <source>
        <dbReference type="EMBL" id="SCX10570.1"/>
    </source>
</evidence>